<evidence type="ECO:0000313" key="4">
    <source>
        <dbReference type="EMBL" id="SDG91883.1"/>
    </source>
</evidence>
<dbReference type="InterPro" id="IPR036866">
    <property type="entry name" value="RibonucZ/Hydroxyglut_hydro"/>
</dbReference>
<name>A0A1G7Y6D0_9BACI</name>
<keyword evidence="2" id="KW-0378">Hydrolase</keyword>
<dbReference type="EMBL" id="FNDK01000001">
    <property type="protein sequence ID" value="SDG91883.1"/>
    <property type="molecule type" value="Genomic_DNA"/>
</dbReference>
<dbReference type="CDD" id="cd07719">
    <property type="entry name" value="arylsulfatase_AtsA-like_MBL-fold"/>
    <property type="match status" value="1"/>
</dbReference>
<dbReference type="Gene3D" id="3.60.15.10">
    <property type="entry name" value="Ribonuclease Z/Hydroxyacylglutathione hydrolase-like"/>
    <property type="match status" value="1"/>
</dbReference>
<sequence>MTEIKVTMLGTGSPRPEIHRCGPAQLLTVDDTSILIDCGEGTTQQLMKAGVNPEDIQYLFFTHLHTDHTMGYQQFLFGGWELGRRKLTVIGPKGIKKYHETLLSISEEDIDYRLSLGRPKNGLLDVTIIEIDEPGEVMCNLPMNIAASEMEHSILTYAYRFDIENRSVVFSGDTAPNNSIIKISENADLLIQDCCLAPNKRYTNQKITGEKKALWDRINQTHCSPKQAGEIAAKANVKTIVLTHFLPEMDVKRTYEETKAEFSGHVIVPNDLREIVVKTTKAADSLA</sequence>
<evidence type="ECO:0000256" key="2">
    <source>
        <dbReference type="ARBA" id="ARBA00022801"/>
    </source>
</evidence>
<dbReference type="SUPFAM" id="SSF56281">
    <property type="entry name" value="Metallo-hydrolase/oxidoreductase"/>
    <property type="match status" value="1"/>
</dbReference>
<dbReference type="InterPro" id="IPR044094">
    <property type="entry name" value="AtsA-like_MBL-fold"/>
</dbReference>
<dbReference type="GO" id="GO:0042781">
    <property type="term" value="F:3'-tRNA processing endoribonuclease activity"/>
    <property type="evidence" value="ECO:0007669"/>
    <property type="project" value="TreeGrafter"/>
</dbReference>
<accession>A0A1G7Y6D0</accession>
<evidence type="ECO:0000256" key="3">
    <source>
        <dbReference type="ARBA" id="ARBA00022833"/>
    </source>
</evidence>
<keyword evidence="1" id="KW-0540">Nuclease</keyword>
<keyword evidence="1" id="KW-0255">Endonuclease</keyword>
<evidence type="ECO:0000256" key="1">
    <source>
        <dbReference type="ARBA" id="ARBA00022759"/>
    </source>
</evidence>
<organism evidence="4 5">
    <name type="scientific">Alteribacillus persepolensis</name>
    <dbReference type="NCBI Taxonomy" id="568899"/>
    <lineage>
        <taxon>Bacteria</taxon>
        <taxon>Bacillati</taxon>
        <taxon>Bacillota</taxon>
        <taxon>Bacilli</taxon>
        <taxon>Bacillales</taxon>
        <taxon>Bacillaceae</taxon>
        <taxon>Alteribacillus</taxon>
    </lineage>
</organism>
<dbReference type="Proteomes" id="UP000199163">
    <property type="component" value="Unassembled WGS sequence"/>
</dbReference>
<dbReference type="Pfam" id="PF23023">
    <property type="entry name" value="Anti-Pycsar_Apyc1"/>
    <property type="match status" value="1"/>
</dbReference>
<dbReference type="STRING" id="568899.SAMN05192534_1016"/>
<proteinExistence type="predicted"/>
<evidence type="ECO:0000313" key="5">
    <source>
        <dbReference type="Proteomes" id="UP000199163"/>
    </source>
</evidence>
<protein>
    <submittedName>
        <fullName evidence="4">Ribonuclease BN, tRNA processing enzyme</fullName>
    </submittedName>
</protein>
<keyword evidence="3" id="KW-0862">Zinc</keyword>
<dbReference type="RefSeq" id="WP_175487312.1">
    <property type="nucleotide sequence ID" value="NZ_FNDK01000001.1"/>
</dbReference>
<dbReference type="AlphaFoldDB" id="A0A1G7Y6D0"/>
<dbReference type="PANTHER" id="PTHR46018:SF2">
    <property type="entry name" value="ZINC PHOSPHODIESTERASE ELAC PROTEIN 1"/>
    <property type="match status" value="1"/>
</dbReference>
<dbReference type="PANTHER" id="PTHR46018">
    <property type="entry name" value="ZINC PHOSPHODIESTERASE ELAC PROTEIN 1"/>
    <property type="match status" value="1"/>
</dbReference>
<reference evidence="4 5" key="1">
    <citation type="submission" date="2016-10" db="EMBL/GenBank/DDBJ databases">
        <authorList>
            <person name="de Groot N.N."/>
        </authorList>
    </citation>
    <scope>NUCLEOTIDE SEQUENCE [LARGE SCALE GENOMIC DNA]</scope>
    <source>
        <strain evidence="4 5">DSM 21632</strain>
    </source>
</reference>
<keyword evidence="5" id="KW-1185">Reference proteome</keyword>
<gene>
    <name evidence="4" type="ORF">SAMN05192534_1016</name>
</gene>